<evidence type="ECO:0000313" key="6">
    <source>
        <dbReference type="Proteomes" id="UP000623467"/>
    </source>
</evidence>
<proteinExistence type="predicted"/>
<keyword evidence="2" id="KW-0294">Fucose metabolism</keyword>
<dbReference type="InterPro" id="IPR045130">
    <property type="entry name" value="OFUT2-like"/>
</dbReference>
<reference evidence="5" key="1">
    <citation type="submission" date="2020-05" db="EMBL/GenBank/DDBJ databases">
        <title>Mycena genomes resolve the evolution of fungal bioluminescence.</title>
        <authorList>
            <person name="Tsai I.J."/>
        </authorList>
    </citation>
    <scope>NUCLEOTIDE SEQUENCE</scope>
    <source>
        <strain evidence="5">160909Yilan</strain>
    </source>
</reference>
<organism evidence="5 6">
    <name type="scientific">Mycena sanguinolenta</name>
    <dbReference type="NCBI Taxonomy" id="230812"/>
    <lineage>
        <taxon>Eukaryota</taxon>
        <taxon>Fungi</taxon>
        <taxon>Dikarya</taxon>
        <taxon>Basidiomycota</taxon>
        <taxon>Agaricomycotina</taxon>
        <taxon>Agaricomycetes</taxon>
        <taxon>Agaricomycetidae</taxon>
        <taxon>Agaricales</taxon>
        <taxon>Marasmiineae</taxon>
        <taxon>Mycenaceae</taxon>
        <taxon>Mycena</taxon>
    </lineage>
</organism>
<keyword evidence="4" id="KW-0812">Transmembrane</keyword>
<dbReference type="GO" id="GO:0006004">
    <property type="term" value="P:fucose metabolic process"/>
    <property type="evidence" value="ECO:0007669"/>
    <property type="project" value="UniProtKB-KW"/>
</dbReference>
<keyword evidence="1" id="KW-0808">Transferase</keyword>
<dbReference type="GO" id="GO:0005783">
    <property type="term" value="C:endoplasmic reticulum"/>
    <property type="evidence" value="ECO:0007669"/>
    <property type="project" value="UniProtKB-SubCell"/>
</dbReference>
<feature type="transmembrane region" description="Helical" evidence="4">
    <location>
        <begin position="29"/>
        <end position="50"/>
    </location>
</feature>
<accession>A0A8H6Z616</accession>
<evidence type="ECO:0000256" key="3">
    <source>
        <dbReference type="ARBA" id="ARBA00023277"/>
    </source>
</evidence>
<name>A0A8H6Z616_9AGAR</name>
<dbReference type="EMBL" id="JACAZH010000004">
    <property type="protein sequence ID" value="KAF7370981.1"/>
    <property type="molecule type" value="Genomic_DNA"/>
</dbReference>
<evidence type="ECO:0000256" key="2">
    <source>
        <dbReference type="ARBA" id="ARBA00023253"/>
    </source>
</evidence>
<gene>
    <name evidence="5" type="ORF">MSAN_00732300</name>
</gene>
<comment type="caution">
    <text evidence="5">The sequence shown here is derived from an EMBL/GenBank/DDBJ whole genome shotgun (WGS) entry which is preliminary data.</text>
</comment>
<dbReference type="GO" id="GO:0046922">
    <property type="term" value="F:peptide-O-fucosyltransferase activity"/>
    <property type="evidence" value="ECO:0007669"/>
    <property type="project" value="InterPro"/>
</dbReference>
<dbReference type="CDD" id="cd11296">
    <property type="entry name" value="O-FucT_like"/>
    <property type="match status" value="1"/>
</dbReference>
<dbReference type="PANTHER" id="PTHR13398">
    <property type="entry name" value="GDP-FUCOSE PROTEIN O-FUCOSYLTRANSFERASE 2"/>
    <property type="match status" value="1"/>
</dbReference>
<evidence type="ECO:0000256" key="4">
    <source>
        <dbReference type="SAM" id="Phobius"/>
    </source>
</evidence>
<dbReference type="PANTHER" id="PTHR13398:SF0">
    <property type="entry name" value="GDP-FUCOSE PROTEIN O-FUCOSYLTRANSFERASE 2"/>
    <property type="match status" value="1"/>
</dbReference>
<keyword evidence="4" id="KW-0472">Membrane</keyword>
<dbReference type="Proteomes" id="UP000623467">
    <property type="component" value="Unassembled WGS sequence"/>
</dbReference>
<keyword evidence="4" id="KW-1133">Transmembrane helix</keyword>
<protein>
    <submittedName>
        <fullName evidence="5">Uncharacterized protein</fullName>
    </submittedName>
</protein>
<evidence type="ECO:0000313" key="5">
    <source>
        <dbReference type="EMBL" id="KAF7370981.1"/>
    </source>
</evidence>
<evidence type="ECO:0000256" key="1">
    <source>
        <dbReference type="ARBA" id="ARBA00022679"/>
    </source>
</evidence>
<dbReference type="OrthoDB" id="423313at2759"/>
<keyword evidence="6" id="KW-1185">Reference proteome</keyword>
<dbReference type="AlphaFoldDB" id="A0A8H6Z616"/>
<keyword evidence="3" id="KW-0119">Carbohydrate metabolism</keyword>
<dbReference type="Gene3D" id="3.40.50.11350">
    <property type="match status" value="1"/>
</dbReference>
<sequence>MFAHSPEEYSDKSSVRKREIPVRATGRRLIFAFLFGSIGCFLGFGLGRWGQDEWAGQESCVAHFDAPRPLFTQEGAPRVVTVTVSAPKATAVSPLIVQTPPRALVNGPPTSAFKDNLRPEVQYITAWPGSGWTNDVLQFMNLLYLALITERVAVIPYFTPTGHIAGGNAPTLSFGEVFDIPRLQEAIGAQVLEWHQVKDPESEIVDPMGCWSVWKAVQSFNKDAHFTSAPTRLKLDVSYTTAPRWIKMDPENDGDPHSTFWALASLAFPNTRASSLQSPVVSPIHSVSLPPDEQMLCFDYLYYVGATSGYEWESDFSPAWRFVGRHMHWTPKLMQIAEKYVRDALVVAPYEPTPEYIAVHVRHGDFGGWCDRPLKECFAPLSAIARRVEEVQEELWATKKVVVDRVIITSDEQDPAWWEAVSELGWMKPDHSRTAEVYGAWFPILIDAAIHSGSLGFVGTDRSTVSIMARKRVQTWNDGVYRMVNWGYPGADDH</sequence>